<dbReference type="EMBL" id="JXZB01000004">
    <property type="protein sequence ID" value="KIQ63534.1"/>
    <property type="molecule type" value="Genomic_DNA"/>
</dbReference>
<organism evidence="1 2">
    <name type="scientific">Kitasatospora griseola</name>
    <name type="common">Streptomyces griseolosporeus</name>
    <dbReference type="NCBI Taxonomy" id="2064"/>
    <lineage>
        <taxon>Bacteria</taxon>
        <taxon>Bacillati</taxon>
        <taxon>Actinomycetota</taxon>
        <taxon>Actinomycetes</taxon>
        <taxon>Kitasatosporales</taxon>
        <taxon>Streptomycetaceae</taxon>
        <taxon>Kitasatospora</taxon>
    </lineage>
</organism>
<name>A0A0D0PLW2_KITGR</name>
<dbReference type="AlphaFoldDB" id="A0A0D0PLW2"/>
<evidence type="ECO:0000313" key="2">
    <source>
        <dbReference type="Proteomes" id="UP000032066"/>
    </source>
</evidence>
<dbReference type="Proteomes" id="UP000032066">
    <property type="component" value="Unassembled WGS sequence"/>
</dbReference>
<keyword evidence="2" id="KW-1185">Reference proteome</keyword>
<sequence>MALSVSAAVLMLFVVWLLVRRSGLKLGHALVCALLGFYLASSSIAPSIQEVTANLAGMINSLRL</sequence>
<dbReference type="OrthoDB" id="3873606at2"/>
<dbReference type="RefSeq" id="WP_043915898.1">
    <property type="nucleotide sequence ID" value="NZ_CP173360.1"/>
</dbReference>
<protein>
    <submittedName>
        <fullName evidence="1">Membrane protein</fullName>
    </submittedName>
</protein>
<proteinExistence type="predicted"/>
<dbReference type="PATRIC" id="fig|2064.6.peg.7070"/>
<comment type="caution">
    <text evidence="1">The sequence shown here is derived from an EMBL/GenBank/DDBJ whole genome shotgun (WGS) entry which is preliminary data.</text>
</comment>
<evidence type="ECO:0000313" key="1">
    <source>
        <dbReference type="EMBL" id="KIQ63534.1"/>
    </source>
</evidence>
<gene>
    <name evidence="1" type="ORF">TR51_33420</name>
</gene>
<dbReference type="STRING" id="2064.TR51_33420"/>
<reference evidence="1 2" key="1">
    <citation type="submission" date="2015-02" db="EMBL/GenBank/DDBJ databases">
        <title>Draft genome sequence of Kitasatospora griseola MF730-N6, a bafilomycin, terpentecin and satosporin producer.</title>
        <authorList>
            <person name="Arens J.C."/>
            <person name="Haltli B."/>
            <person name="Kerr R.G."/>
        </authorList>
    </citation>
    <scope>NUCLEOTIDE SEQUENCE [LARGE SCALE GENOMIC DNA]</scope>
    <source>
        <strain evidence="1 2">MF730-N6</strain>
    </source>
</reference>
<accession>A0A0D0PLW2</accession>